<reference evidence="2" key="1">
    <citation type="journal article" date="2017" name="Nature">
        <title>The sunflower genome provides insights into oil metabolism, flowering and Asterid evolution.</title>
        <authorList>
            <person name="Badouin H."/>
            <person name="Gouzy J."/>
            <person name="Grassa C.J."/>
            <person name="Murat F."/>
            <person name="Staton S.E."/>
            <person name="Cottret L."/>
            <person name="Lelandais-Briere C."/>
            <person name="Owens G.L."/>
            <person name="Carrere S."/>
            <person name="Mayjonade B."/>
            <person name="Legrand L."/>
            <person name="Gill N."/>
            <person name="Kane N.C."/>
            <person name="Bowers J.E."/>
            <person name="Hubner S."/>
            <person name="Bellec A."/>
            <person name="Berard A."/>
            <person name="Berges H."/>
            <person name="Blanchet N."/>
            <person name="Boniface M.C."/>
            <person name="Brunel D."/>
            <person name="Catrice O."/>
            <person name="Chaidir N."/>
            <person name="Claudel C."/>
            <person name="Donnadieu C."/>
            <person name="Faraut T."/>
            <person name="Fievet G."/>
            <person name="Helmstetter N."/>
            <person name="King M."/>
            <person name="Knapp S.J."/>
            <person name="Lai Z."/>
            <person name="Le Paslier M.C."/>
            <person name="Lippi Y."/>
            <person name="Lorenzon L."/>
            <person name="Mandel J.R."/>
            <person name="Marage G."/>
            <person name="Marchand G."/>
            <person name="Marquand E."/>
            <person name="Bret-Mestries E."/>
            <person name="Morien E."/>
            <person name="Nambeesan S."/>
            <person name="Nguyen T."/>
            <person name="Pegot-Espagnet P."/>
            <person name="Pouilly N."/>
            <person name="Raftis F."/>
            <person name="Sallet E."/>
            <person name="Schiex T."/>
            <person name="Thomas J."/>
            <person name="Vandecasteele C."/>
            <person name="Vares D."/>
            <person name="Vear F."/>
            <person name="Vautrin S."/>
            <person name="Crespi M."/>
            <person name="Mangin B."/>
            <person name="Burke J.M."/>
            <person name="Salse J."/>
            <person name="Munos S."/>
            <person name="Vincourt P."/>
            <person name="Rieseberg L.H."/>
            <person name="Langlade N.B."/>
        </authorList>
    </citation>
    <scope>NUCLEOTIDE SEQUENCE [LARGE SCALE GENOMIC DNA]</scope>
    <source>
        <strain evidence="2">cv. SF193</strain>
    </source>
</reference>
<evidence type="ECO:0000313" key="2">
    <source>
        <dbReference type="Proteomes" id="UP000215914"/>
    </source>
</evidence>
<dbReference type="Proteomes" id="UP000215914">
    <property type="component" value="Chromosome 5"/>
</dbReference>
<dbReference type="AlphaFoldDB" id="A0A251ULB1"/>
<sequence length="50" mass="5505">MVTGVCADRMDVSFESLPKKFAECRTCHVEYEDLNMETPCACCGSLKAAN</sequence>
<evidence type="ECO:0000313" key="1">
    <source>
        <dbReference type="EMBL" id="OTG24115.1"/>
    </source>
</evidence>
<accession>A0A251ULB1</accession>
<gene>
    <name evidence="1" type="ORF">HannXRQ_Chr05g0133071</name>
</gene>
<organism evidence="1 2">
    <name type="scientific">Helianthus annuus</name>
    <name type="common">Common sunflower</name>
    <dbReference type="NCBI Taxonomy" id="4232"/>
    <lineage>
        <taxon>Eukaryota</taxon>
        <taxon>Viridiplantae</taxon>
        <taxon>Streptophyta</taxon>
        <taxon>Embryophyta</taxon>
        <taxon>Tracheophyta</taxon>
        <taxon>Spermatophyta</taxon>
        <taxon>Magnoliopsida</taxon>
        <taxon>eudicotyledons</taxon>
        <taxon>Gunneridae</taxon>
        <taxon>Pentapetalae</taxon>
        <taxon>asterids</taxon>
        <taxon>campanulids</taxon>
        <taxon>Asterales</taxon>
        <taxon>Asteraceae</taxon>
        <taxon>Asteroideae</taxon>
        <taxon>Heliantheae alliance</taxon>
        <taxon>Heliantheae</taxon>
        <taxon>Helianthus</taxon>
    </lineage>
</organism>
<proteinExistence type="predicted"/>
<protein>
    <submittedName>
        <fullName evidence="1">Putative zinc finger, RING/FYVE/PHD-type</fullName>
    </submittedName>
</protein>
<dbReference type="EMBL" id="CM007894">
    <property type="protein sequence ID" value="OTG24115.1"/>
    <property type="molecule type" value="Genomic_DNA"/>
</dbReference>
<name>A0A251ULB1_HELAN</name>
<keyword evidence="2" id="KW-1185">Reference proteome</keyword>
<dbReference type="InParanoid" id="A0A251ULB1"/>